<reference evidence="8" key="1">
    <citation type="submission" date="2022-12" db="EMBL/GenBank/DDBJ databases">
        <title>Chromosome-level genome assembly of the bean flower thrips Megalurothrips usitatus.</title>
        <authorList>
            <person name="Ma L."/>
            <person name="Liu Q."/>
            <person name="Li H."/>
            <person name="Cai W."/>
        </authorList>
    </citation>
    <scope>NUCLEOTIDE SEQUENCE</scope>
    <source>
        <strain evidence="8">Cailab_2022a</strain>
    </source>
</reference>
<dbReference type="InterPro" id="IPR013087">
    <property type="entry name" value="Znf_C2H2_type"/>
</dbReference>
<evidence type="ECO:0000313" key="9">
    <source>
        <dbReference type="Proteomes" id="UP001075354"/>
    </source>
</evidence>
<evidence type="ECO:0000256" key="3">
    <source>
        <dbReference type="ARBA" id="ARBA00022771"/>
    </source>
</evidence>
<dbReference type="PROSITE" id="PS00028">
    <property type="entry name" value="ZINC_FINGER_C2H2_1"/>
    <property type="match status" value="10"/>
</dbReference>
<evidence type="ECO:0000256" key="5">
    <source>
        <dbReference type="PROSITE-ProRule" id="PRU00042"/>
    </source>
</evidence>
<gene>
    <name evidence="8" type="ORF">ONE63_001431</name>
</gene>
<feature type="domain" description="C2H2-type" evidence="7">
    <location>
        <begin position="246"/>
        <end position="273"/>
    </location>
</feature>
<keyword evidence="1" id="KW-0479">Metal-binding</keyword>
<evidence type="ECO:0000256" key="4">
    <source>
        <dbReference type="ARBA" id="ARBA00022833"/>
    </source>
</evidence>
<protein>
    <recommendedName>
        <fullName evidence="7">C2H2-type domain-containing protein</fullName>
    </recommendedName>
</protein>
<keyword evidence="3 5" id="KW-0863">Zinc-finger</keyword>
<dbReference type="PANTHER" id="PTHR24381">
    <property type="entry name" value="ZINC FINGER PROTEIN"/>
    <property type="match status" value="1"/>
</dbReference>
<dbReference type="InterPro" id="IPR036236">
    <property type="entry name" value="Znf_C2H2_sf"/>
</dbReference>
<feature type="domain" description="C2H2-type" evidence="7">
    <location>
        <begin position="324"/>
        <end position="351"/>
    </location>
</feature>
<sequence length="506" mass="56581">MIVFVSDGGSCCPWCTETFSDLRVLLNHWEHCKSRQQLQDSVDSSSASDSDTTGSIDIGDKNNSDDDITIAEPNGTGRSREGQTESPNPYSCEQCNISFKNLYDLTVHNELHHKSQSKKCSCSICGAQFSSNSLLYVHIQNHPETKADLLQHVLSHADQILFYCNQCDLKFHLQADLQKHVLSHPKQKIFSCLECGKGFSKGSDLRRHNLVHTGERPFPCYECGSKFGTSSQLKRHAIIHTGIRPYACTECDMRFYKGSDLTRHMRTHSGEKLLKCDFCGSDLKKHSQVHFQQKRFPCLECGKSFGKKSDFKRHSAIHMKLKPFVCGDCGVCFALESQLRRHSVTHGAQSESSHSLQQANDTYGYIWNQVSSAIDVYKDYLAQGLATSNSVPKSNEEMNGNSKHSSSEGVPNVKSKPAAENWEYSCSMCGEGFNKASKLVKHSLTHSNETGAVCAVCKAEVGSQVALESHILTHIEEKPFLCIECGDEFHTENELESHCSYHMKQN</sequence>
<keyword evidence="9" id="KW-1185">Reference proteome</keyword>
<keyword evidence="2" id="KW-0677">Repeat</keyword>
<feature type="domain" description="C2H2-type" evidence="7">
    <location>
        <begin position="452"/>
        <end position="479"/>
    </location>
</feature>
<comment type="caution">
    <text evidence="8">The sequence shown here is derived from an EMBL/GenBank/DDBJ whole genome shotgun (WGS) entry which is preliminary data.</text>
</comment>
<keyword evidence="4" id="KW-0862">Zinc</keyword>
<evidence type="ECO:0000313" key="8">
    <source>
        <dbReference type="EMBL" id="KAJ1523587.1"/>
    </source>
</evidence>
<feature type="domain" description="C2H2-type" evidence="7">
    <location>
        <begin position="190"/>
        <end position="217"/>
    </location>
</feature>
<dbReference type="FunFam" id="3.30.160.60:FF:002343">
    <property type="entry name" value="Zinc finger protein 33A"/>
    <property type="match status" value="1"/>
</dbReference>
<evidence type="ECO:0000256" key="2">
    <source>
        <dbReference type="ARBA" id="ARBA00022737"/>
    </source>
</evidence>
<feature type="compositionally biased region" description="Low complexity" evidence="6">
    <location>
        <begin position="40"/>
        <end position="57"/>
    </location>
</feature>
<dbReference type="FunFam" id="3.30.160.60:FF:000100">
    <property type="entry name" value="Zinc finger 45-like"/>
    <property type="match status" value="1"/>
</dbReference>
<feature type="region of interest" description="Disordered" evidence="6">
    <location>
        <begin position="391"/>
        <end position="414"/>
    </location>
</feature>
<feature type="domain" description="C2H2-type" evidence="7">
    <location>
        <begin position="218"/>
        <end position="245"/>
    </location>
</feature>
<dbReference type="GO" id="GO:0005634">
    <property type="term" value="C:nucleus"/>
    <property type="evidence" value="ECO:0007669"/>
    <property type="project" value="TreeGrafter"/>
</dbReference>
<accession>A0AAV7XIY6</accession>
<dbReference type="SUPFAM" id="SSF57667">
    <property type="entry name" value="beta-beta-alpha zinc fingers"/>
    <property type="match status" value="7"/>
</dbReference>
<name>A0AAV7XIY6_9NEOP</name>
<dbReference type="Gene3D" id="3.30.160.60">
    <property type="entry name" value="Classic Zinc Finger"/>
    <property type="match status" value="8"/>
</dbReference>
<dbReference type="PANTHER" id="PTHR24381:SF436">
    <property type="entry name" value="ZINC FINGER PROTEIN 768"/>
    <property type="match status" value="1"/>
</dbReference>
<dbReference type="PROSITE" id="PS50157">
    <property type="entry name" value="ZINC_FINGER_C2H2_2"/>
    <property type="match status" value="11"/>
</dbReference>
<feature type="domain" description="C2H2-type" evidence="7">
    <location>
        <begin position="480"/>
        <end position="506"/>
    </location>
</feature>
<dbReference type="GO" id="GO:0000981">
    <property type="term" value="F:DNA-binding transcription factor activity, RNA polymerase II-specific"/>
    <property type="evidence" value="ECO:0007669"/>
    <property type="project" value="TreeGrafter"/>
</dbReference>
<dbReference type="FunFam" id="3.30.160.60:FF:002460">
    <property type="entry name" value="Zgc:174574"/>
    <property type="match status" value="1"/>
</dbReference>
<evidence type="ECO:0000259" key="7">
    <source>
        <dbReference type="PROSITE" id="PS50157"/>
    </source>
</evidence>
<feature type="domain" description="C2H2-type" evidence="7">
    <location>
        <begin position="90"/>
        <end position="117"/>
    </location>
</feature>
<dbReference type="Proteomes" id="UP001075354">
    <property type="component" value="Chromosome 10"/>
</dbReference>
<dbReference type="GO" id="GO:0008270">
    <property type="term" value="F:zinc ion binding"/>
    <property type="evidence" value="ECO:0007669"/>
    <property type="project" value="UniProtKB-KW"/>
</dbReference>
<feature type="region of interest" description="Disordered" evidence="6">
    <location>
        <begin position="40"/>
        <end position="90"/>
    </location>
</feature>
<evidence type="ECO:0000256" key="6">
    <source>
        <dbReference type="SAM" id="MobiDB-lite"/>
    </source>
</evidence>
<proteinExistence type="predicted"/>
<dbReference type="SMART" id="SM00355">
    <property type="entry name" value="ZnF_C2H2"/>
    <property type="match status" value="13"/>
</dbReference>
<feature type="domain" description="C2H2-type" evidence="7">
    <location>
        <begin position="424"/>
        <end position="451"/>
    </location>
</feature>
<feature type="domain" description="C2H2-type" evidence="7">
    <location>
        <begin position="162"/>
        <end position="189"/>
    </location>
</feature>
<dbReference type="AlphaFoldDB" id="A0AAV7XIY6"/>
<feature type="compositionally biased region" description="Polar residues" evidence="6">
    <location>
        <begin position="391"/>
        <end position="409"/>
    </location>
</feature>
<feature type="domain" description="C2H2-type" evidence="7">
    <location>
        <begin position="296"/>
        <end position="323"/>
    </location>
</feature>
<feature type="domain" description="C2H2-type" evidence="7">
    <location>
        <begin position="120"/>
        <end position="147"/>
    </location>
</feature>
<dbReference type="EMBL" id="JAPTSV010000010">
    <property type="protein sequence ID" value="KAJ1523587.1"/>
    <property type="molecule type" value="Genomic_DNA"/>
</dbReference>
<dbReference type="Pfam" id="PF00096">
    <property type="entry name" value="zf-C2H2"/>
    <property type="match status" value="8"/>
</dbReference>
<dbReference type="FunFam" id="3.30.160.60:FF:000446">
    <property type="entry name" value="Zinc finger protein"/>
    <property type="match status" value="1"/>
</dbReference>
<organism evidence="8 9">
    <name type="scientific">Megalurothrips usitatus</name>
    <name type="common">bean blossom thrips</name>
    <dbReference type="NCBI Taxonomy" id="439358"/>
    <lineage>
        <taxon>Eukaryota</taxon>
        <taxon>Metazoa</taxon>
        <taxon>Ecdysozoa</taxon>
        <taxon>Arthropoda</taxon>
        <taxon>Hexapoda</taxon>
        <taxon>Insecta</taxon>
        <taxon>Pterygota</taxon>
        <taxon>Neoptera</taxon>
        <taxon>Paraneoptera</taxon>
        <taxon>Thysanoptera</taxon>
        <taxon>Terebrantia</taxon>
        <taxon>Thripoidea</taxon>
        <taxon>Thripidae</taxon>
        <taxon>Megalurothrips</taxon>
    </lineage>
</organism>
<dbReference type="GO" id="GO:0000977">
    <property type="term" value="F:RNA polymerase II transcription regulatory region sequence-specific DNA binding"/>
    <property type="evidence" value="ECO:0007669"/>
    <property type="project" value="TreeGrafter"/>
</dbReference>
<evidence type="ECO:0000256" key="1">
    <source>
        <dbReference type="ARBA" id="ARBA00022723"/>
    </source>
</evidence>